<name>A0A812MCA2_9DINO</name>
<proteinExistence type="predicted"/>
<accession>A0A812MCA2</accession>
<organism evidence="1 2">
    <name type="scientific">Symbiodinium natans</name>
    <dbReference type="NCBI Taxonomy" id="878477"/>
    <lineage>
        <taxon>Eukaryota</taxon>
        <taxon>Sar</taxon>
        <taxon>Alveolata</taxon>
        <taxon>Dinophyceae</taxon>
        <taxon>Suessiales</taxon>
        <taxon>Symbiodiniaceae</taxon>
        <taxon>Symbiodinium</taxon>
    </lineage>
</organism>
<reference evidence="1" key="1">
    <citation type="submission" date="2021-02" db="EMBL/GenBank/DDBJ databases">
        <authorList>
            <person name="Dougan E. K."/>
            <person name="Rhodes N."/>
            <person name="Thang M."/>
            <person name="Chan C."/>
        </authorList>
    </citation>
    <scope>NUCLEOTIDE SEQUENCE</scope>
</reference>
<gene>
    <name evidence="1" type="primary">POL</name>
    <name evidence="1" type="ORF">SNAT2548_LOCUS13909</name>
</gene>
<dbReference type="AlphaFoldDB" id="A0A812MCA2"/>
<sequence>MPKYCLGLEDPAGGESRPCIFAQDGNGGRAQTSSGKRHCALCSLENLDQAFGSLVGKGNLQRQLKHWRRVGSPTYEAAFALGALAALSAGEQQLLRAKAGERGKFWKQSSWLHKRRLRLRHFLLGRPIPVTNLSPRSHRYLQTILARKGEGWLLHYNLARLRKKEPFANVSSKHNGRTYWRGRPADMRKGRSAWWRIRRILKAKCVTAVARGPPFDDEGLAWAMDEGILQRGALVALSGSQESNPSCCYLTEAGDSLFFTRLSGRMTFPTKQLASAECSVRNVLGGKVLGIDMSEAQRLLTDRGYVWETHLLCYASILAPLVLDTCLQRAGFKLELWNKHTQWPAQATGILQIRGAAQTKFWAALKACADRVYMLDCFLSEPTLITNWHHALQVNETYAVVPVQARDTH</sequence>
<evidence type="ECO:0000313" key="2">
    <source>
        <dbReference type="Proteomes" id="UP000604046"/>
    </source>
</evidence>
<keyword evidence="2" id="KW-1185">Reference proteome</keyword>
<protein>
    <submittedName>
        <fullName evidence="1">POL protein</fullName>
    </submittedName>
</protein>
<comment type="caution">
    <text evidence="1">The sequence shown here is derived from an EMBL/GenBank/DDBJ whole genome shotgun (WGS) entry which is preliminary data.</text>
</comment>
<dbReference type="EMBL" id="CAJNDS010001536">
    <property type="protein sequence ID" value="CAE7264208.1"/>
    <property type="molecule type" value="Genomic_DNA"/>
</dbReference>
<evidence type="ECO:0000313" key="1">
    <source>
        <dbReference type="EMBL" id="CAE7264208.1"/>
    </source>
</evidence>
<dbReference type="Proteomes" id="UP000604046">
    <property type="component" value="Unassembled WGS sequence"/>
</dbReference>